<keyword evidence="5 7" id="KW-1133">Transmembrane helix</keyword>
<organism evidence="9 10">
    <name type="scientific">Nesterenkonia flava</name>
    <dbReference type="NCBI Taxonomy" id="469799"/>
    <lineage>
        <taxon>Bacteria</taxon>
        <taxon>Bacillati</taxon>
        <taxon>Actinomycetota</taxon>
        <taxon>Actinomycetes</taxon>
        <taxon>Micrococcales</taxon>
        <taxon>Micrococcaceae</taxon>
        <taxon>Nesterenkonia</taxon>
    </lineage>
</organism>
<feature type="transmembrane region" description="Helical" evidence="7">
    <location>
        <begin position="247"/>
        <end position="265"/>
    </location>
</feature>
<feature type="transmembrane region" description="Helical" evidence="7">
    <location>
        <begin position="340"/>
        <end position="359"/>
    </location>
</feature>
<evidence type="ECO:0000256" key="7">
    <source>
        <dbReference type="SAM" id="Phobius"/>
    </source>
</evidence>
<keyword evidence="2" id="KW-0813">Transport</keyword>
<dbReference type="RefSeq" id="WP_310535986.1">
    <property type="nucleotide sequence ID" value="NZ_BAAAOC010000008.1"/>
</dbReference>
<comment type="caution">
    <text evidence="9">The sequence shown here is derived from an EMBL/GenBank/DDBJ whole genome shotgun (WGS) entry which is preliminary data.</text>
</comment>
<evidence type="ECO:0000313" key="9">
    <source>
        <dbReference type="EMBL" id="MDR5710595.1"/>
    </source>
</evidence>
<feature type="transmembrane region" description="Helical" evidence="7">
    <location>
        <begin position="410"/>
        <end position="428"/>
    </location>
</feature>
<dbReference type="CDD" id="cd17369">
    <property type="entry name" value="MFS_ShiA_like"/>
    <property type="match status" value="1"/>
</dbReference>
<feature type="transmembrane region" description="Helical" evidence="7">
    <location>
        <begin position="193"/>
        <end position="215"/>
    </location>
</feature>
<evidence type="ECO:0000259" key="8">
    <source>
        <dbReference type="PROSITE" id="PS50850"/>
    </source>
</evidence>
<dbReference type="Pfam" id="PF00083">
    <property type="entry name" value="Sugar_tr"/>
    <property type="match status" value="1"/>
</dbReference>
<evidence type="ECO:0000313" key="10">
    <source>
        <dbReference type="Proteomes" id="UP001260872"/>
    </source>
</evidence>
<dbReference type="InterPro" id="IPR011701">
    <property type="entry name" value="MFS"/>
</dbReference>
<dbReference type="EMBL" id="JAVKGT010000001">
    <property type="protein sequence ID" value="MDR5710595.1"/>
    <property type="molecule type" value="Genomic_DNA"/>
</dbReference>
<sequence>MSEAALSSGTSLPSAKERQKVLGASLVGTAIEWYDFFIYGSAAALIFGPQFFPSENPLAGTLAAFATFAVGFLARPLGGIIMGHYGDRVGRKTMLMVSMLLMGVATVAIGLLPTYAAIGIWAPILLVLFRILQGVGVGGEWGGAVLMAVEYSPSNKRALYGSFPQMGLPLGIIGANVVFVIVSNILAPEAFEAWGWRIPFLFSALLVLIALYIRLQVEDSPAFKNVKESKTVAKAPMLDLFKNHTGTVLLAGIVSIAPPAIGYMYSVWMLSHRGNLGEDGVSQNMMLALIIWGALCHLVTVALGAILADRFTQKKVFLWGAGMLAVWAFPFFWLVDTAHWYNIAIAFAVILLAQSLMAGPQAALIAELFPAEVRYSGASVAYQIGSILGGGFMPLIGTSLYAAFNASWPIATYLLIMGVVSFLAMSVLKVGTYRASADALNKPENQTTTTKEAVL</sequence>
<feature type="transmembrane region" description="Helical" evidence="7">
    <location>
        <begin position="380"/>
        <end position="404"/>
    </location>
</feature>
<gene>
    <name evidence="9" type="ORF">RH857_00360</name>
</gene>
<feature type="transmembrane region" description="Helical" evidence="7">
    <location>
        <begin position="168"/>
        <end position="187"/>
    </location>
</feature>
<evidence type="ECO:0000256" key="5">
    <source>
        <dbReference type="ARBA" id="ARBA00022989"/>
    </source>
</evidence>
<dbReference type="Proteomes" id="UP001260872">
    <property type="component" value="Unassembled WGS sequence"/>
</dbReference>
<evidence type="ECO:0000256" key="2">
    <source>
        <dbReference type="ARBA" id="ARBA00022448"/>
    </source>
</evidence>
<proteinExistence type="predicted"/>
<dbReference type="PROSITE" id="PS50850">
    <property type="entry name" value="MFS"/>
    <property type="match status" value="1"/>
</dbReference>
<dbReference type="InterPro" id="IPR005828">
    <property type="entry name" value="MFS_sugar_transport-like"/>
</dbReference>
<feature type="transmembrane region" description="Helical" evidence="7">
    <location>
        <begin position="285"/>
        <end position="307"/>
    </location>
</feature>
<protein>
    <submittedName>
        <fullName evidence="9">MFS transporter</fullName>
    </submittedName>
</protein>
<keyword evidence="10" id="KW-1185">Reference proteome</keyword>
<feature type="transmembrane region" description="Helical" evidence="7">
    <location>
        <begin position="94"/>
        <end position="118"/>
    </location>
</feature>
<evidence type="ECO:0000256" key="1">
    <source>
        <dbReference type="ARBA" id="ARBA00004651"/>
    </source>
</evidence>
<evidence type="ECO:0000256" key="6">
    <source>
        <dbReference type="ARBA" id="ARBA00023136"/>
    </source>
</evidence>
<feature type="transmembrane region" description="Helical" evidence="7">
    <location>
        <begin position="124"/>
        <end position="147"/>
    </location>
</feature>
<feature type="domain" description="Major facilitator superfamily (MFS) profile" evidence="8">
    <location>
        <begin position="21"/>
        <end position="429"/>
    </location>
</feature>
<name>A0ABU1FPM9_9MICC</name>
<dbReference type="PANTHER" id="PTHR43045:SF1">
    <property type="entry name" value="SHIKIMATE TRANSPORTER"/>
    <property type="match status" value="1"/>
</dbReference>
<feature type="transmembrane region" description="Helical" evidence="7">
    <location>
        <begin position="21"/>
        <end position="47"/>
    </location>
</feature>
<dbReference type="PANTHER" id="PTHR43045">
    <property type="entry name" value="SHIKIMATE TRANSPORTER"/>
    <property type="match status" value="1"/>
</dbReference>
<comment type="subcellular location">
    <subcellularLocation>
        <location evidence="1">Cell membrane</location>
        <topology evidence="1">Multi-pass membrane protein</topology>
    </subcellularLocation>
</comment>
<evidence type="ECO:0000256" key="4">
    <source>
        <dbReference type="ARBA" id="ARBA00022692"/>
    </source>
</evidence>
<feature type="transmembrane region" description="Helical" evidence="7">
    <location>
        <begin position="59"/>
        <end position="82"/>
    </location>
</feature>
<dbReference type="Pfam" id="PF07690">
    <property type="entry name" value="MFS_1"/>
    <property type="match status" value="1"/>
</dbReference>
<feature type="transmembrane region" description="Helical" evidence="7">
    <location>
        <begin position="316"/>
        <end position="334"/>
    </location>
</feature>
<accession>A0ABU1FPM9</accession>
<dbReference type="InterPro" id="IPR036259">
    <property type="entry name" value="MFS_trans_sf"/>
</dbReference>
<dbReference type="SUPFAM" id="SSF103473">
    <property type="entry name" value="MFS general substrate transporter"/>
    <property type="match status" value="1"/>
</dbReference>
<dbReference type="Gene3D" id="1.20.1250.20">
    <property type="entry name" value="MFS general substrate transporter like domains"/>
    <property type="match status" value="1"/>
</dbReference>
<dbReference type="InterPro" id="IPR020846">
    <property type="entry name" value="MFS_dom"/>
</dbReference>
<keyword evidence="3" id="KW-1003">Cell membrane</keyword>
<evidence type="ECO:0000256" key="3">
    <source>
        <dbReference type="ARBA" id="ARBA00022475"/>
    </source>
</evidence>
<keyword evidence="4 7" id="KW-0812">Transmembrane</keyword>
<keyword evidence="6 7" id="KW-0472">Membrane</keyword>
<reference evidence="10" key="1">
    <citation type="submission" date="2023-07" db="EMBL/GenBank/DDBJ databases">
        <title>Description of three actinobacteria isolated from air of manufacturing shop in a pharmaceutical factory.</title>
        <authorList>
            <person name="Zhang D.-F."/>
        </authorList>
    </citation>
    <scope>NUCLEOTIDE SEQUENCE [LARGE SCALE GENOMIC DNA]</scope>
    <source>
        <strain evidence="10">CCTCC AB 207010</strain>
    </source>
</reference>